<comment type="caution">
    <text evidence="2">The sequence shown here is derived from an EMBL/GenBank/DDBJ whole genome shotgun (WGS) entry which is preliminary data.</text>
</comment>
<feature type="transmembrane region" description="Helical" evidence="1">
    <location>
        <begin position="139"/>
        <end position="161"/>
    </location>
</feature>
<feature type="transmembrane region" description="Helical" evidence="1">
    <location>
        <begin position="181"/>
        <end position="203"/>
    </location>
</feature>
<evidence type="ECO:0000256" key="1">
    <source>
        <dbReference type="SAM" id="Phobius"/>
    </source>
</evidence>
<reference evidence="2 3" key="1">
    <citation type="submission" date="2024-08" db="EMBL/GenBank/DDBJ databases">
        <authorList>
            <person name="Cucini C."/>
            <person name="Frati F."/>
        </authorList>
    </citation>
    <scope>NUCLEOTIDE SEQUENCE [LARGE SCALE GENOMIC DNA]</scope>
</reference>
<keyword evidence="1" id="KW-0472">Membrane</keyword>
<dbReference type="Proteomes" id="UP001642540">
    <property type="component" value="Unassembled WGS sequence"/>
</dbReference>
<keyword evidence="3" id="KW-1185">Reference proteome</keyword>
<sequence>MGFGEAYLNWQVWNQNIFDTPYYFDKWNLSIIPNKCLKARWKMKAWNYSMMVCVVGGGYSAYSLIRNILKFQSGKVVFMEEVAVNGLVVPMTLQAVVTMHTMERNPEGDTYMTNQILKAGITEYKGWPNRKRIPDLSELLAYGIAVVCSIFPLVTGTYPLVRTRDPINVAVGDLLPEIPRRLIASLVYFMATFFCANICGSFIQLRIACTHILAKETEANLLNCKSTGIQPTWDFRRSRKLHIQTGMLISMANKNNEIFVPTMVFVGMSFCIFSLYACLTLYNVPQLRLMMPFCFFIAFSMPIFIVFFAKHAALPLLYSHLTLRFWQEKMLSRVERKQLKALKEVGFEIGNIVKATNLMALQMLDVILNYTITLLLA</sequence>
<keyword evidence="1" id="KW-1133">Transmembrane helix</keyword>
<gene>
    <name evidence="2" type="ORF">ODALV1_LOCUS5698</name>
</gene>
<evidence type="ECO:0008006" key="4">
    <source>
        <dbReference type="Google" id="ProtNLM"/>
    </source>
</evidence>
<organism evidence="2 3">
    <name type="scientific">Orchesella dallaii</name>
    <dbReference type="NCBI Taxonomy" id="48710"/>
    <lineage>
        <taxon>Eukaryota</taxon>
        <taxon>Metazoa</taxon>
        <taxon>Ecdysozoa</taxon>
        <taxon>Arthropoda</taxon>
        <taxon>Hexapoda</taxon>
        <taxon>Collembola</taxon>
        <taxon>Entomobryomorpha</taxon>
        <taxon>Entomobryoidea</taxon>
        <taxon>Orchesellidae</taxon>
        <taxon>Orchesellinae</taxon>
        <taxon>Orchesella</taxon>
    </lineage>
</organism>
<dbReference type="EMBL" id="CAXLJM020000017">
    <property type="protein sequence ID" value="CAL8084099.1"/>
    <property type="molecule type" value="Genomic_DNA"/>
</dbReference>
<proteinExistence type="predicted"/>
<name>A0ABP1PZW9_9HEXA</name>
<accession>A0ABP1PZW9</accession>
<evidence type="ECO:0000313" key="3">
    <source>
        <dbReference type="Proteomes" id="UP001642540"/>
    </source>
</evidence>
<feature type="transmembrane region" description="Helical" evidence="1">
    <location>
        <begin position="45"/>
        <end position="65"/>
    </location>
</feature>
<evidence type="ECO:0000313" key="2">
    <source>
        <dbReference type="EMBL" id="CAL8084099.1"/>
    </source>
</evidence>
<keyword evidence="1" id="KW-0812">Transmembrane</keyword>
<feature type="transmembrane region" description="Helical" evidence="1">
    <location>
        <begin position="289"/>
        <end position="309"/>
    </location>
</feature>
<feature type="transmembrane region" description="Helical" evidence="1">
    <location>
        <begin position="258"/>
        <end position="277"/>
    </location>
</feature>
<protein>
    <recommendedName>
        <fullName evidence="4">Odorant receptor</fullName>
    </recommendedName>
</protein>